<evidence type="ECO:0000256" key="16">
    <source>
        <dbReference type="ARBA" id="ARBA00032853"/>
    </source>
</evidence>
<gene>
    <name evidence="19 20" type="primary">cobS</name>
    <name evidence="20" type="ORF">JK634_00240</name>
</gene>
<accession>A0A937FEQ7</accession>
<keyword evidence="9 19" id="KW-0808">Transferase</keyword>
<comment type="caution">
    <text evidence="20">The sequence shown here is derived from an EMBL/GenBank/DDBJ whole genome shotgun (WGS) entry which is preliminary data.</text>
</comment>
<protein>
    <recommendedName>
        <fullName evidence="6 19">Adenosylcobinamide-GDP ribazoletransferase</fullName>
        <ecNumber evidence="5 19">2.7.8.26</ecNumber>
    </recommendedName>
    <alternativeName>
        <fullName evidence="16 19">Cobalamin synthase</fullName>
    </alternativeName>
    <alternativeName>
        <fullName evidence="15 19">Cobalamin-5'-phosphate synthase</fullName>
    </alternativeName>
</protein>
<keyword evidence="12 19" id="KW-1133">Transmembrane helix</keyword>
<comment type="cofactor">
    <cofactor evidence="1 19">
        <name>Mg(2+)</name>
        <dbReference type="ChEBI" id="CHEBI:18420"/>
    </cofactor>
</comment>
<reference evidence="20" key="1">
    <citation type="submission" date="2021-01" db="EMBL/GenBank/DDBJ databases">
        <title>Genome public.</title>
        <authorList>
            <person name="Liu C."/>
            <person name="Sun Q."/>
        </authorList>
    </citation>
    <scope>NUCLEOTIDE SEQUENCE</scope>
    <source>
        <strain evidence="20">YIM B02565</strain>
    </source>
</reference>
<feature type="transmembrane region" description="Helical" evidence="19">
    <location>
        <begin position="58"/>
        <end position="85"/>
    </location>
</feature>
<evidence type="ECO:0000256" key="12">
    <source>
        <dbReference type="ARBA" id="ARBA00022989"/>
    </source>
</evidence>
<comment type="subcellular location">
    <subcellularLocation>
        <location evidence="2 19">Cell membrane</location>
        <topology evidence="2 19">Multi-pass membrane protein</topology>
    </subcellularLocation>
</comment>
<keyword evidence="11 19" id="KW-0460">Magnesium</keyword>
<evidence type="ECO:0000313" key="21">
    <source>
        <dbReference type="Proteomes" id="UP000623681"/>
    </source>
</evidence>
<comment type="function">
    <text evidence="14 19">Joins adenosylcobinamide-GDP and alpha-ribazole to generate adenosylcobalamin (Ado-cobalamin). Also synthesizes adenosylcobalamin 5'-phosphate from adenosylcobinamide-GDP and alpha-ribazole 5'-phosphate.</text>
</comment>
<feature type="transmembrane region" description="Helical" evidence="19">
    <location>
        <begin position="106"/>
        <end position="128"/>
    </location>
</feature>
<evidence type="ECO:0000256" key="14">
    <source>
        <dbReference type="ARBA" id="ARBA00025228"/>
    </source>
</evidence>
<feature type="transmembrane region" description="Helical" evidence="19">
    <location>
        <begin position="31"/>
        <end position="52"/>
    </location>
</feature>
<dbReference type="Proteomes" id="UP000623681">
    <property type="component" value="Unassembled WGS sequence"/>
</dbReference>
<dbReference type="GO" id="GO:0008818">
    <property type="term" value="F:cobalamin 5'-phosphate synthase activity"/>
    <property type="evidence" value="ECO:0007669"/>
    <property type="project" value="UniProtKB-UniRule"/>
</dbReference>
<evidence type="ECO:0000256" key="19">
    <source>
        <dbReference type="HAMAP-Rule" id="MF_00719"/>
    </source>
</evidence>
<dbReference type="NCBIfam" id="TIGR00317">
    <property type="entry name" value="cobS"/>
    <property type="match status" value="1"/>
</dbReference>
<dbReference type="GO" id="GO:0009236">
    <property type="term" value="P:cobalamin biosynthetic process"/>
    <property type="evidence" value="ECO:0007669"/>
    <property type="project" value="UniProtKB-UniRule"/>
</dbReference>
<evidence type="ECO:0000256" key="7">
    <source>
        <dbReference type="ARBA" id="ARBA00022475"/>
    </source>
</evidence>
<evidence type="ECO:0000256" key="13">
    <source>
        <dbReference type="ARBA" id="ARBA00023136"/>
    </source>
</evidence>
<comment type="catalytic activity">
    <reaction evidence="17 19">
        <text>alpha-ribazole + adenosylcob(III)inamide-GDP = adenosylcob(III)alamin + GMP + H(+)</text>
        <dbReference type="Rhea" id="RHEA:16049"/>
        <dbReference type="ChEBI" id="CHEBI:10329"/>
        <dbReference type="ChEBI" id="CHEBI:15378"/>
        <dbReference type="ChEBI" id="CHEBI:18408"/>
        <dbReference type="ChEBI" id="CHEBI:58115"/>
        <dbReference type="ChEBI" id="CHEBI:60487"/>
        <dbReference type="EC" id="2.7.8.26"/>
    </reaction>
</comment>
<dbReference type="Pfam" id="PF02654">
    <property type="entry name" value="CobS"/>
    <property type="match status" value="1"/>
</dbReference>
<dbReference type="RefSeq" id="WP_202765627.1">
    <property type="nucleotide sequence ID" value="NZ_JAESWA010000001.1"/>
</dbReference>
<evidence type="ECO:0000256" key="10">
    <source>
        <dbReference type="ARBA" id="ARBA00022692"/>
    </source>
</evidence>
<dbReference type="PANTHER" id="PTHR34148:SF1">
    <property type="entry name" value="ADENOSYLCOBINAMIDE-GDP RIBAZOLETRANSFERASE"/>
    <property type="match status" value="1"/>
</dbReference>
<evidence type="ECO:0000313" key="20">
    <source>
        <dbReference type="EMBL" id="MBL4930241.1"/>
    </source>
</evidence>
<dbReference type="HAMAP" id="MF_00719">
    <property type="entry name" value="CobS"/>
    <property type="match status" value="1"/>
</dbReference>
<evidence type="ECO:0000256" key="11">
    <source>
        <dbReference type="ARBA" id="ARBA00022842"/>
    </source>
</evidence>
<evidence type="ECO:0000256" key="3">
    <source>
        <dbReference type="ARBA" id="ARBA00004663"/>
    </source>
</evidence>
<dbReference type="AlphaFoldDB" id="A0A937FEQ7"/>
<keyword evidence="8 19" id="KW-0169">Cobalamin biosynthesis</keyword>
<comment type="similarity">
    <text evidence="4 19">Belongs to the CobS family.</text>
</comment>
<evidence type="ECO:0000256" key="15">
    <source>
        <dbReference type="ARBA" id="ARBA00032605"/>
    </source>
</evidence>
<keyword evidence="21" id="KW-1185">Reference proteome</keyword>
<evidence type="ECO:0000256" key="1">
    <source>
        <dbReference type="ARBA" id="ARBA00001946"/>
    </source>
</evidence>
<evidence type="ECO:0000256" key="8">
    <source>
        <dbReference type="ARBA" id="ARBA00022573"/>
    </source>
</evidence>
<evidence type="ECO:0000256" key="17">
    <source>
        <dbReference type="ARBA" id="ARBA00048623"/>
    </source>
</evidence>
<dbReference type="GO" id="GO:0005886">
    <property type="term" value="C:plasma membrane"/>
    <property type="evidence" value="ECO:0007669"/>
    <property type="project" value="UniProtKB-SubCell"/>
</dbReference>
<keyword evidence="10 19" id="KW-0812">Transmembrane</keyword>
<evidence type="ECO:0000256" key="5">
    <source>
        <dbReference type="ARBA" id="ARBA00013200"/>
    </source>
</evidence>
<dbReference type="GO" id="GO:0051073">
    <property type="term" value="F:adenosylcobinamide-GDP ribazoletransferase activity"/>
    <property type="evidence" value="ECO:0007669"/>
    <property type="project" value="UniProtKB-UniRule"/>
</dbReference>
<dbReference type="PANTHER" id="PTHR34148">
    <property type="entry name" value="ADENOSYLCOBINAMIDE-GDP RIBAZOLETRANSFERASE"/>
    <property type="match status" value="1"/>
</dbReference>
<dbReference type="EMBL" id="JAESWA010000001">
    <property type="protein sequence ID" value="MBL4930241.1"/>
    <property type="molecule type" value="Genomic_DNA"/>
</dbReference>
<evidence type="ECO:0000256" key="6">
    <source>
        <dbReference type="ARBA" id="ARBA00015850"/>
    </source>
</evidence>
<evidence type="ECO:0000256" key="4">
    <source>
        <dbReference type="ARBA" id="ARBA00010561"/>
    </source>
</evidence>
<comment type="catalytic activity">
    <reaction evidence="18 19">
        <text>alpha-ribazole 5'-phosphate + adenosylcob(III)inamide-GDP = adenosylcob(III)alamin 5'-phosphate + GMP + H(+)</text>
        <dbReference type="Rhea" id="RHEA:23560"/>
        <dbReference type="ChEBI" id="CHEBI:15378"/>
        <dbReference type="ChEBI" id="CHEBI:57918"/>
        <dbReference type="ChEBI" id="CHEBI:58115"/>
        <dbReference type="ChEBI" id="CHEBI:60487"/>
        <dbReference type="ChEBI" id="CHEBI:60493"/>
        <dbReference type="EC" id="2.7.8.26"/>
    </reaction>
</comment>
<keyword evidence="7 19" id="KW-1003">Cell membrane</keyword>
<evidence type="ECO:0000256" key="9">
    <source>
        <dbReference type="ARBA" id="ARBA00022679"/>
    </source>
</evidence>
<organism evidence="20 21">
    <name type="scientific">Clostridium paridis</name>
    <dbReference type="NCBI Taxonomy" id="2803863"/>
    <lineage>
        <taxon>Bacteria</taxon>
        <taxon>Bacillati</taxon>
        <taxon>Bacillota</taxon>
        <taxon>Clostridia</taxon>
        <taxon>Eubacteriales</taxon>
        <taxon>Clostridiaceae</taxon>
        <taxon>Clostridium</taxon>
    </lineage>
</organism>
<feature type="transmembrane region" description="Helical" evidence="19">
    <location>
        <begin position="174"/>
        <end position="191"/>
    </location>
</feature>
<dbReference type="EC" id="2.7.8.26" evidence="5 19"/>
<evidence type="ECO:0000256" key="2">
    <source>
        <dbReference type="ARBA" id="ARBA00004651"/>
    </source>
</evidence>
<dbReference type="InterPro" id="IPR003805">
    <property type="entry name" value="CobS"/>
</dbReference>
<sequence>MKNFILILQFMTRIPININLKVERENFQKGVAFFPLVGLIVGIFEAAIFYIGSRVFPFNISIFITVISHVVITGAIHIDGLGDTIDGIFSGRSKEKILEIMKDSRVGTFGALGIIFLIVGKIITLSSINHIEVYKGIILAPIISRTLITLLMYKRKYAREKEGMGDLFIGVLEKKNFVIALLTGITLISIIGRIKGVILLIICFFFTILFRNYIEKRIGGVTGDILGASVELNELLVFLIYSCYLF</sequence>
<comment type="pathway">
    <text evidence="3 19">Cofactor biosynthesis; adenosylcobalamin biosynthesis; adenosylcobalamin from cob(II)yrinate a,c-diamide: step 7/7.</text>
</comment>
<proteinExistence type="inferred from homology"/>
<keyword evidence="13 19" id="KW-0472">Membrane</keyword>
<evidence type="ECO:0000256" key="18">
    <source>
        <dbReference type="ARBA" id="ARBA00049504"/>
    </source>
</evidence>
<name>A0A937FEQ7_9CLOT</name>